<gene>
    <name evidence="1" type="ORF">KFE25_013193</name>
</gene>
<evidence type="ECO:0000313" key="1">
    <source>
        <dbReference type="EMBL" id="KAG8460543.1"/>
    </source>
</evidence>
<comment type="caution">
    <text evidence="1">The sequence shown here is derived from an EMBL/GenBank/DDBJ whole genome shotgun (WGS) entry which is preliminary data.</text>
</comment>
<name>A0A8J5XBJ1_DIALT</name>
<keyword evidence="2" id="KW-1185">Reference proteome</keyword>
<sequence length="540" mass="57712">MEPRRRRALATVLSLASVSGEAPSATACLSRMPMVAPSERLSAPAYARSIELALKSTSATLNSGGRHGPLEDIGGSLARTAPCNCSIFAFAHLRKCAGVTVRTLMAGQGDEWKWSGYCVDLQTVRKFWSGETAAIHAAKRRRQGLTGGAVGAQPRAPGKLEPFDSHRRWFIEVHCNPDLARFVLGLAALRQLAAQRGCQLFSAILLREPAKMVASDFSYFVNEHEKRGLDLAAFARRKPEYLLLGSGPGLGYRHFNLGDDLLSPELLGAEGAGAAAAPAVVAARAALDEKLAHLGRISEQRRRAGHAQLADARRAFYAAGGARGGQRRPQLSADFKLTWWGVQSAALQAAQLARAELFDALRAHGALSCASLIRRADALLAHVDLVGFVERMGPTVLLLIDALGLQHVPSALNANSGGAKEQSAKAVWGSLGLGVRTPSAQETRALAPALLQWNNCSTELYRRQLARFDARVAALPRSFHERLRHVPTERAPAKGRARSPRPATREAALALWRARFGRTPSHGVADGAVGAPTAAGARAV</sequence>
<dbReference type="Proteomes" id="UP000751190">
    <property type="component" value="Unassembled WGS sequence"/>
</dbReference>
<dbReference type="EMBL" id="JAGTXO010000032">
    <property type="protein sequence ID" value="KAG8460543.1"/>
    <property type="molecule type" value="Genomic_DNA"/>
</dbReference>
<evidence type="ECO:0000313" key="2">
    <source>
        <dbReference type="Proteomes" id="UP000751190"/>
    </source>
</evidence>
<protein>
    <submittedName>
        <fullName evidence="1">Uncharacterized protein</fullName>
    </submittedName>
</protein>
<accession>A0A8J5XBJ1</accession>
<dbReference type="AlphaFoldDB" id="A0A8J5XBJ1"/>
<proteinExistence type="predicted"/>
<organism evidence="1 2">
    <name type="scientific">Diacronema lutheri</name>
    <name type="common">Unicellular marine alga</name>
    <name type="synonym">Monochrysis lutheri</name>
    <dbReference type="NCBI Taxonomy" id="2081491"/>
    <lineage>
        <taxon>Eukaryota</taxon>
        <taxon>Haptista</taxon>
        <taxon>Haptophyta</taxon>
        <taxon>Pavlovophyceae</taxon>
        <taxon>Pavlovales</taxon>
        <taxon>Pavlovaceae</taxon>
        <taxon>Diacronema</taxon>
    </lineage>
</organism>
<reference evidence="1" key="1">
    <citation type="submission" date="2021-05" db="EMBL/GenBank/DDBJ databases">
        <title>The genome of the haptophyte Pavlova lutheri (Diacronema luteri, Pavlovales) - a model for lipid biosynthesis in eukaryotic algae.</title>
        <authorList>
            <person name="Hulatt C.J."/>
            <person name="Posewitz M.C."/>
        </authorList>
    </citation>
    <scope>NUCLEOTIDE SEQUENCE</scope>
    <source>
        <strain evidence="1">NIVA-4/92</strain>
    </source>
</reference>